<proteinExistence type="predicted"/>
<accession>A0A1A8RQ25</accession>
<reference evidence="1" key="2">
    <citation type="submission" date="2016-06" db="EMBL/GenBank/DDBJ databases">
        <title>The genome of a short-lived fish provides insights into sex chromosome evolution and the genetic control of aging.</title>
        <authorList>
            <person name="Reichwald K."/>
            <person name="Felder M."/>
            <person name="Petzold A."/>
            <person name="Koch P."/>
            <person name="Groth M."/>
            <person name="Platzer M."/>
        </authorList>
    </citation>
    <scope>NUCLEOTIDE SEQUENCE</scope>
    <source>
        <tissue evidence="1">Brain</tissue>
    </source>
</reference>
<dbReference type="AlphaFoldDB" id="A0A1A8RQ25"/>
<organism evidence="1">
    <name type="scientific">Nothobranchius rachovii</name>
    <name type="common">bluefin notho</name>
    <dbReference type="NCBI Taxonomy" id="451742"/>
    <lineage>
        <taxon>Eukaryota</taxon>
        <taxon>Metazoa</taxon>
        <taxon>Chordata</taxon>
        <taxon>Craniata</taxon>
        <taxon>Vertebrata</taxon>
        <taxon>Euteleostomi</taxon>
        <taxon>Actinopterygii</taxon>
        <taxon>Neopterygii</taxon>
        <taxon>Teleostei</taxon>
        <taxon>Neoteleostei</taxon>
        <taxon>Acanthomorphata</taxon>
        <taxon>Ovalentaria</taxon>
        <taxon>Atherinomorphae</taxon>
        <taxon>Cyprinodontiformes</taxon>
        <taxon>Nothobranchiidae</taxon>
        <taxon>Nothobranchius</taxon>
    </lineage>
</organism>
<evidence type="ECO:0000313" key="1">
    <source>
        <dbReference type="EMBL" id="SBS07473.1"/>
    </source>
</evidence>
<feature type="non-terminal residue" evidence="1">
    <location>
        <position position="1"/>
    </location>
</feature>
<sequence length="66" mass="7872">RRKDFFMKSALFCELLVYDVFICRYFKRRGSPDLCKDLCTYVFCKEEYQPRCVTVAEQTLLLASLT</sequence>
<reference evidence="1" key="1">
    <citation type="submission" date="2016-05" db="EMBL/GenBank/DDBJ databases">
        <authorList>
            <person name="Lavstsen T."/>
            <person name="Jespersen J.S."/>
        </authorList>
    </citation>
    <scope>NUCLEOTIDE SEQUENCE</scope>
    <source>
        <tissue evidence="1">Brain</tissue>
    </source>
</reference>
<dbReference type="EMBL" id="HAEI01009330">
    <property type="protein sequence ID" value="SBS07473.1"/>
    <property type="molecule type" value="Transcribed_RNA"/>
</dbReference>
<protein>
    <submittedName>
        <fullName evidence="1">Ubiquitin specific peptidase 44</fullName>
    </submittedName>
</protein>
<name>A0A1A8RQ25_9TELE</name>
<gene>
    <name evidence="1" type="primary">USP44</name>
</gene>